<dbReference type="OrthoDB" id="3427309at2"/>
<dbReference type="AlphaFoldDB" id="A0A3A9Z3B3"/>
<evidence type="ECO:0008006" key="3">
    <source>
        <dbReference type="Google" id="ProtNLM"/>
    </source>
</evidence>
<accession>A0A3A9Z3B3</accession>
<proteinExistence type="predicted"/>
<evidence type="ECO:0000313" key="2">
    <source>
        <dbReference type="Proteomes" id="UP000272474"/>
    </source>
</evidence>
<dbReference type="RefSeq" id="WP_120679833.1">
    <property type="nucleotide sequence ID" value="NZ_RBAL01000007.1"/>
</dbReference>
<protein>
    <recommendedName>
        <fullName evidence="3">PIN domain-containing protein</fullName>
    </recommendedName>
</protein>
<comment type="caution">
    <text evidence="1">The sequence shown here is derived from an EMBL/GenBank/DDBJ whole genome shotgun (WGS) entry which is preliminary data.</text>
</comment>
<gene>
    <name evidence="1" type="ORF">D7294_15295</name>
</gene>
<keyword evidence="2" id="KW-1185">Reference proteome</keyword>
<organism evidence="1 2">
    <name type="scientific">Streptomyces hoynatensis</name>
    <dbReference type="NCBI Taxonomy" id="1141874"/>
    <lineage>
        <taxon>Bacteria</taxon>
        <taxon>Bacillati</taxon>
        <taxon>Actinomycetota</taxon>
        <taxon>Actinomycetes</taxon>
        <taxon>Kitasatosporales</taxon>
        <taxon>Streptomycetaceae</taxon>
        <taxon>Streptomyces</taxon>
    </lineage>
</organism>
<name>A0A3A9Z3B3_9ACTN</name>
<evidence type="ECO:0000313" key="1">
    <source>
        <dbReference type="EMBL" id="RKN41817.1"/>
    </source>
</evidence>
<dbReference type="EMBL" id="RBAL01000007">
    <property type="protein sequence ID" value="RKN41817.1"/>
    <property type="molecule type" value="Genomic_DNA"/>
</dbReference>
<sequence>MSSGDAPPAAEAEAIGGRILDTSALTAAARGNLHMQALLSLAHRHIIPLLAPATCVADAAADLHPFGRDALTAILRFPLVTLAELTETQAVGSGILRSAHAPAGTTTGQVAYLAAARQWPVITSAPGPLRTLYPNIVVETLP</sequence>
<reference evidence="1 2" key="1">
    <citation type="journal article" date="2014" name="Int. J. Syst. Evol. Microbiol.">
        <title>Streptomyces hoynatensis sp. nov., isolated from deep marine sediment.</title>
        <authorList>
            <person name="Veyisoglu A."/>
            <person name="Sahin N."/>
        </authorList>
    </citation>
    <scope>NUCLEOTIDE SEQUENCE [LARGE SCALE GENOMIC DNA]</scope>
    <source>
        <strain evidence="1 2">KCTC 29097</strain>
    </source>
</reference>
<dbReference type="Proteomes" id="UP000272474">
    <property type="component" value="Unassembled WGS sequence"/>
</dbReference>